<feature type="region of interest" description="Disordered" evidence="6">
    <location>
        <begin position="1"/>
        <end position="27"/>
    </location>
</feature>
<organism evidence="9 10">
    <name type="scientific">Panaeolus cyanescens</name>
    <dbReference type="NCBI Taxonomy" id="181874"/>
    <lineage>
        <taxon>Eukaryota</taxon>
        <taxon>Fungi</taxon>
        <taxon>Dikarya</taxon>
        <taxon>Basidiomycota</taxon>
        <taxon>Agaricomycotina</taxon>
        <taxon>Agaricomycetes</taxon>
        <taxon>Agaricomycetidae</taxon>
        <taxon>Agaricales</taxon>
        <taxon>Agaricineae</taxon>
        <taxon>Galeropsidaceae</taxon>
        <taxon>Panaeolus</taxon>
    </lineage>
</organism>
<evidence type="ECO:0000259" key="8">
    <source>
        <dbReference type="PROSITE" id="PS50850"/>
    </source>
</evidence>
<dbReference type="InterPro" id="IPR011701">
    <property type="entry name" value="MFS"/>
</dbReference>
<evidence type="ECO:0000256" key="2">
    <source>
        <dbReference type="ARBA" id="ARBA00022448"/>
    </source>
</evidence>
<feature type="transmembrane region" description="Helical" evidence="7">
    <location>
        <begin position="197"/>
        <end position="215"/>
    </location>
</feature>
<evidence type="ECO:0000256" key="6">
    <source>
        <dbReference type="SAM" id="MobiDB-lite"/>
    </source>
</evidence>
<feature type="transmembrane region" description="Helical" evidence="7">
    <location>
        <begin position="75"/>
        <end position="94"/>
    </location>
</feature>
<feature type="transmembrane region" description="Helical" evidence="7">
    <location>
        <begin position="130"/>
        <end position="154"/>
    </location>
</feature>
<feature type="compositionally biased region" description="Polar residues" evidence="6">
    <location>
        <begin position="10"/>
        <end position="23"/>
    </location>
</feature>
<dbReference type="InParanoid" id="A0A409VAB3"/>
<dbReference type="GO" id="GO:0022857">
    <property type="term" value="F:transmembrane transporter activity"/>
    <property type="evidence" value="ECO:0007669"/>
    <property type="project" value="InterPro"/>
</dbReference>
<reference evidence="9 10" key="1">
    <citation type="journal article" date="2018" name="Evol. Lett.">
        <title>Horizontal gene cluster transfer increased hallucinogenic mushroom diversity.</title>
        <authorList>
            <person name="Reynolds H.T."/>
            <person name="Vijayakumar V."/>
            <person name="Gluck-Thaler E."/>
            <person name="Korotkin H.B."/>
            <person name="Matheny P.B."/>
            <person name="Slot J.C."/>
        </authorList>
    </citation>
    <scope>NUCLEOTIDE SEQUENCE [LARGE SCALE GENOMIC DNA]</scope>
    <source>
        <strain evidence="9 10">2629</strain>
    </source>
</reference>
<name>A0A409VAB3_9AGAR</name>
<evidence type="ECO:0000256" key="1">
    <source>
        <dbReference type="ARBA" id="ARBA00004141"/>
    </source>
</evidence>
<evidence type="ECO:0000313" key="9">
    <source>
        <dbReference type="EMBL" id="PPQ63778.1"/>
    </source>
</evidence>
<evidence type="ECO:0000256" key="4">
    <source>
        <dbReference type="ARBA" id="ARBA00022989"/>
    </source>
</evidence>
<keyword evidence="2" id="KW-0813">Transport</keyword>
<dbReference type="Proteomes" id="UP000284842">
    <property type="component" value="Unassembled WGS sequence"/>
</dbReference>
<keyword evidence="4 7" id="KW-1133">Transmembrane helix</keyword>
<dbReference type="Pfam" id="PF07690">
    <property type="entry name" value="MFS_1"/>
    <property type="match status" value="1"/>
</dbReference>
<dbReference type="SUPFAM" id="SSF103473">
    <property type="entry name" value="MFS general substrate transporter"/>
    <property type="match status" value="1"/>
</dbReference>
<evidence type="ECO:0000313" key="10">
    <source>
        <dbReference type="Proteomes" id="UP000284842"/>
    </source>
</evidence>
<protein>
    <recommendedName>
        <fullName evidence="8">Major facilitator superfamily (MFS) profile domain-containing protein</fullName>
    </recommendedName>
</protein>
<feature type="transmembrane region" description="Helical" evidence="7">
    <location>
        <begin position="38"/>
        <end position="59"/>
    </location>
</feature>
<gene>
    <name evidence="9" type="ORF">CVT24_004320</name>
</gene>
<feature type="transmembrane region" description="Helical" evidence="7">
    <location>
        <begin position="106"/>
        <end position="124"/>
    </location>
</feature>
<dbReference type="GO" id="GO:0005886">
    <property type="term" value="C:plasma membrane"/>
    <property type="evidence" value="ECO:0007669"/>
    <property type="project" value="TreeGrafter"/>
</dbReference>
<dbReference type="PANTHER" id="PTHR23502:SF51">
    <property type="entry name" value="QUINIDINE RESISTANCE PROTEIN 1-RELATED"/>
    <property type="match status" value="1"/>
</dbReference>
<dbReference type="FunFam" id="1.20.1720.10:FF:000009">
    <property type="entry name" value="MFS multidrug transporter"/>
    <property type="match status" value="1"/>
</dbReference>
<comment type="subcellular location">
    <subcellularLocation>
        <location evidence="1">Membrane</location>
        <topology evidence="1">Multi-pass membrane protein</topology>
    </subcellularLocation>
</comment>
<dbReference type="STRING" id="181874.A0A409VAB3"/>
<dbReference type="PANTHER" id="PTHR23502">
    <property type="entry name" value="MAJOR FACILITATOR SUPERFAMILY"/>
    <property type="match status" value="1"/>
</dbReference>
<evidence type="ECO:0000256" key="3">
    <source>
        <dbReference type="ARBA" id="ARBA00022692"/>
    </source>
</evidence>
<dbReference type="OrthoDB" id="440553at2759"/>
<evidence type="ECO:0000256" key="5">
    <source>
        <dbReference type="ARBA" id="ARBA00023136"/>
    </source>
</evidence>
<dbReference type="PROSITE" id="PS50850">
    <property type="entry name" value="MFS"/>
    <property type="match status" value="1"/>
</dbReference>
<dbReference type="InterPro" id="IPR020846">
    <property type="entry name" value="MFS_dom"/>
</dbReference>
<feature type="transmembrane region" description="Helical" evidence="7">
    <location>
        <begin position="309"/>
        <end position="331"/>
    </location>
</feature>
<evidence type="ECO:0000256" key="7">
    <source>
        <dbReference type="SAM" id="Phobius"/>
    </source>
</evidence>
<sequence length="383" mass="41852">MAHVQDKETSTMPAESPLASTPEPSREINDRFTKNEKWFIVSLTAAVGLFSPLTANIYFPAIPTLSQAFHKPTELINLTVTMYMILQGVAPMVWGPLSDNVGRRPTSAGCMIILALSCVGLALVPTSAFWLLMLLRCLQAAGSASTIAIGAGVIGDISTRAERGGFFGLFTIGPMVGPTIGPVIGGALSDHLGWRSIFWFLCISASMCLLMIVVFQPETLKTLSDAGRRPILHRPIVPLIGRNKQTSNEMTTTATTRRASKNPFRIFLNFDVDILLIISALSCAVFYGVITTISTLFVKAYPFLSETDIGLCFLAIGGGMTVGSVLTGRVLDREYQHFKQRAEKCSTEKGSETSFDITREENFPLERVRLLRLCAVHNRLLNK</sequence>
<comment type="caution">
    <text evidence="9">The sequence shown here is derived from an EMBL/GenBank/DDBJ whole genome shotgun (WGS) entry which is preliminary data.</text>
</comment>
<dbReference type="Gene3D" id="1.20.1720.10">
    <property type="entry name" value="Multidrug resistance protein D"/>
    <property type="match status" value="1"/>
</dbReference>
<feature type="domain" description="Major facilitator superfamily (MFS) profile" evidence="8">
    <location>
        <begin position="40"/>
        <end position="383"/>
    </location>
</feature>
<keyword evidence="10" id="KW-1185">Reference proteome</keyword>
<feature type="transmembrane region" description="Helical" evidence="7">
    <location>
        <begin position="166"/>
        <end position="185"/>
    </location>
</feature>
<keyword evidence="3 7" id="KW-0812">Transmembrane</keyword>
<dbReference type="InterPro" id="IPR036259">
    <property type="entry name" value="MFS_trans_sf"/>
</dbReference>
<accession>A0A409VAB3</accession>
<keyword evidence="5 7" id="KW-0472">Membrane</keyword>
<dbReference type="AlphaFoldDB" id="A0A409VAB3"/>
<dbReference type="EMBL" id="NHTK01006110">
    <property type="protein sequence ID" value="PPQ63778.1"/>
    <property type="molecule type" value="Genomic_DNA"/>
</dbReference>
<feature type="transmembrane region" description="Helical" evidence="7">
    <location>
        <begin position="266"/>
        <end position="289"/>
    </location>
</feature>
<proteinExistence type="predicted"/>